<evidence type="ECO:0000313" key="1">
    <source>
        <dbReference type="EMBL" id="KAG2581222.1"/>
    </source>
</evidence>
<gene>
    <name evidence="1" type="ORF">PVAP13_6KG014925</name>
</gene>
<keyword evidence="2" id="KW-1185">Reference proteome</keyword>
<accession>A0A8T0R692</accession>
<dbReference type="AlphaFoldDB" id="A0A8T0R692"/>
<sequence>MVLHWFKIPLEVQYTITSYKALLGMQHVVSLTLIFQKRIVLLSVTLSRYLMLYAVSFLMEKSYVGRFGFSSFIVFVMRLDSSILVPKVRGFGLLHLPIALQVCKLFFPIKLLLVSRRNSLIVDSSPSLRKLKR</sequence>
<organism evidence="1 2">
    <name type="scientific">Panicum virgatum</name>
    <name type="common">Blackwell switchgrass</name>
    <dbReference type="NCBI Taxonomy" id="38727"/>
    <lineage>
        <taxon>Eukaryota</taxon>
        <taxon>Viridiplantae</taxon>
        <taxon>Streptophyta</taxon>
        <taxon>Embryophyta</taxon>
        <taxon>Tracheophyta</taxon>
        <taxon>Spermatophyta</taxon>
        <taxon>Magnoliopsida</taxon>
        <taxon>Liliopsida</taxon>
        <taxon>Poales</taxon>
        <taxon>Poaceae</taxon>
        <taxon>PACMAD clade</taxon>
        <taxon>Panicoideae</taxon>
        <taxon>Panicodae</taxon>
        <taxon>Paniceae</taxon>
        <taxon>Panicinae</taxon>
        <taxon>Panicum</taxon>
        <taxon>Panicum sect. Hiantes</taxon>
    </lineage>
</organism>
<proteinExistence type="predicted"/>
<evidence type="ECO:0000313" key="2">
    <source>
        <dbReference type="Proteomes" id="UP000823388"/>
    </source>
</evidence>
<dbReference type="EMBL" id="CM029047">
    <property type="protein sequence ID" value="KAG2581222.1"/>
    <property type="molecule type" value="Genomic_DNA"/>
</dbReference>
<name>A0A8T0R692_PANVG</name>
<reference evidence="1" key="1">
    <citation type="submission" date="2020-05" db="EMBL/GenBank/DDBJ databases">
        <title>WGS assembly of Panicum virgatum.</title>
        <authorList>
            <person name="Lovell J.T."/>
            <person name="Jenkins J."/>
            <person name="Shu S."/>
            <person name="Juenger T.E."/>
            <person name="Schmutz J."/>
        </authorList>
    </citation>
    <scope>NUCLEOTIDE SEQUENCE</scope>
    <source>
        <strain evidence="1">AP13</strain>
    </source>
</reference>
<dbReference type="Proteomes" id="UP000823388">
    <property type="component" value="Chromosome 6K"/>
</dbReference>
<protein>
    <submittedName>
        <fullName evidence="1">Uncharacterized protein</fullName>
    </submittedName>
</protein>
<comment type="caution">
    <text evidence="1">The sequence shown here is derived from an EMBL/GenBank/DDBJ whole genome shotgun (WGS) entry which is preliminary data.</text>
</comment>